<dbReference type="VEuPathDB" id="FungiDB:FGRAMPH1_01G04833"/>
<proteinExistence type="predicted"/>
<reference evidence="3 4" key="2">
    <citation type="journal article" date="2010" name="Nature">
        <title>Comparative genomics reveals mobile pathogenicity chromosomes in Fusarium.</title>
        <authorList>
            <person name="Ma L.J."/>
            <person name="van der Does H.C."/>
            <person name="Borkovich K.A."/>
            <person name="Coleman J.J."/>
            <person name="Daboussi M.J."/>
            <person name="Di Pietro A."/>
            <person name="Dufresne M."/>
            <person name="Freitag M."/>
            <person name="Grabherr M."/>
            <person name="Henrissat B."/>
            <person name="Houterman P.M."/>
            <person name="Kang S."/>
            <person name="Shim W.B."/>
            <person name="Woloshuk C."/>
            <person name="Xie X."/>
            <person name="Xu J.R."/>
            <person name="Antoniw J."/>
            <person name="Baker S.E."/>
            <person name="Bluhm B.H."/>
            <person name="Breakspear A."/>
            <person name="Brown D.W."/>
            <person name="Butchko R.A."/>
            <person name="Chapman S."/>
            <person name="Coulson R."/>
            <person name="Coutinho P.M."/>
            <person name="Danchin E.G."/>
            <person name="Diener A."/>
            <person name="Gale L.R."/>
            <person name="Gardiner D.M."/>
            <person name="Goff S."/>
            <person name="Hammond-Kosack K.E."/>
            <person name="Hilburn K."/>
            <person name="Hua-Van A."/>
            <person name="Jonkers W."/>
            <person name="Kazan K."/>
            <person name="Kodira C.D."/>
            <person name="Koehrsen M."/>
            <person name="Kumar L."/>
            <person name="Lee Y.H."/>
            <person name="Li L."/>
            <person name="Manners J.M."/>
            <person name="Miranda-Saavedra D."/>
            <person name="Mukherjee M."/>
            <person name="Park G."/>
            <person name="Park J."/>
            <person name="Park S.Y."/>
            <person name="Proctor R.H."/>
            <person name="Regev A."/>
            <person name="Ruiz-Roldan M.C."/>
            <person name="Sain D."/>
            <person name="Sakthikumar S."/>
            <person name="Sykes S."/>
            <person name="Schwartz D.C."/>
            <person name="Turgeon B.G."/>
            <person name="Wapinski I."/>
            <person name="Yoder O."/>
            <person name="Young S."/>
            <person name="Zeng Q."/>
            <person name="Zhou S."/>
            <person name="Galagan J."/>
            <person name="Cuomo C.A."/>
            <person name="Kistler H.C."/>
            <person name="Rep M."/>
        </authorList>
    </citation>
    <scope>GENOME REANNOTATION</scope>
    <source>
        <strain evidence="4">ATCC MYA-4620 / CBS 123657 / FGSC 9075 / NRRL 31084 / PH-1</strain>
        <strain evidence="3">PH-1 / ATCC MYA-4620 / FGSC 9075 / NRRL 31084</strain>
    </source>
</reference>
<dbReference type="HOGENOM" id="CLU_2399863_0_0_1"/>
<reference evidence="3 4" key="1">
    <citation type="journal article" date="2007" name="Science">
        <title>The Fusarium graminearum genome reveals a link between localized polymorphism and pathogen specialization.</title>
        <authorList>
            <person name="Cuomo C.A."/>
            <person name="Gueldener U."/>
            <person name="Xu J.-R."/>
            <person name="Trail F."/>
            <person name="Turgeon B.G."/>
            <person name="Di Pietro A."/>
            <person name="Walton J.D."/>
            <person name="Ma L.-J."/>
            <person name="Baker S.E."/>
            <person name="Rep M."/>
            <person name="Adam G."/>
            <person name="Antoniw J."/>
            <person name="Baldwin T."/>
            <person name="Calvo S.E."/>
            <person name="Chang Y.-L."/>
            <person name="DeCaprio D."/>
            <person name="Gale L.R."/>
            <person name="Gnerre S."/>
            <person name="Goswami R.S."/>
            <person name="Hammond-Kosack K."/>
            <person name="Harris L.J."/>
            <person name="Hilburn K."/>
            <person name="Kennell J.C."/>
            <person name="Kroken S."/>
            <person name="Magnuson J.K."/>
            <person name="Mannhaupt G."/>
            <person name="Mauceli E.W."/>
            <person name="Mewes H.-W."/>
            <person name="Mitterbauer R."/>
            <person name="Muehlbauer G."/>
            <person name="Muensterkoetter M."/>
            <person name="Nelson D."/>
            <person name="O'Donnell K."/>
            <person name="Ouellet T."/>
            <person name="Qi W."/>
            <person name="Quesneville H."/>
            <person name="Roncero M.I.G."/>
            <person name="Seong K.-Y."/>
            <person name="Tetko I.V."/>
            <person name="Urban M."/>
            <person name="Waalwijk C."/>
            <person name="Ward T.J."/>
            <person name="Yao J."/>
            <person name="Birren B.W."/>
            <person name="Kistler H.C."/>
        </authorList>
    </citation>
    <scope>NUCLEOTIDE SEQUENCE [LARGE SCALE GENOMIC DNA]</scope>
    <source>
        <strain evidence="4">ATCC MYA-4620 / CBS 123657 / FGSC 9075 / NRRL 31084 / PH-1</strain>
        <strain evidence="3">PH-1 / ATCC MYA-4620 / FGSC 9075 / NRRL 31084</strain>
    </source>
</reference>
<sequence length="93" mass="10566">MSEAMSKDQDSYLSTGTIGRQSTPIFGLTRWIRDISQSFVNGAENLEKRKKAESFRGKKAGSRDLTSGREHAHVVTKLRYPIPSCHLKLWIEE</sequence>
<accession>A0A098D5K1</accession>
<accession>I1S5D5</accession>
<dbReference type="KEGG" id="fgr:FGSG_12053"/>
<dbReference type="RefSeq" id="XP_011317868.1">
    <property type="nucleotide sequence ID" value="XM_011319566.1"/>
</dbReference>
<feature type="compositionally biased region" description="Basic and acidic residues" evidence="1">
    <location>
        <begin position="1"/>
        <end position="10"/>
    </location>
</feature>
<reference evidence="3" key="4">
    <citation type="submission" date="2017-01" db="UniProtKB">
        <authorList>
            <consortium name="EnsemblFungi"/>
        </authorList>
    </citation>
    <scope>IDENTIFICATION</scope>
    <source>
        <strain evidence="3">PH-1 / ATCC MYA-4620 / FGSC 9075 / NRRL 31084</strain>
    </source>
</reference>
<protein>
    <submittedName>
        <fullName evidence="2">Chromosome 1, complete genome</fullName>
    </submittedName>
</protein>
<feature type="region of interest" description="Disordered" evidence="1">
    <location>
        <begin position="1"/>
        <end position="21"/>
    </location>
</feature>
<gene>
    <name evidence="2" type="ORF">FGRAMPH1_01T04833</name>
</gene>
<evidence type="ECO:0000313" key="4">
    <source>
        <dbReference type="Proteomes" id="UP000070720"/>
    </source>
</evidence>
<keyword evidence="4" id="KW-1185">Reference proteome</keyword>
<name>I1S5D5_GIBZE</name>
<dbReference type="InParanoid" id="I1S5D5"/>
<reference evidence="2 4" key="3">
    <citation type="journal article" date="2015" name="BMC Genomics">
        <title>The completed genome sequence of the pathogenic ascomycete fungus Fusarium graminearum.</title>
        <authorList>
            <person name="King R."/>
            <person name="Urban M."/>
            <person name="Hammond-Kosack M.C."/>
            <person name="Hassani-Pak K."/>
            <person name="Hammond-Kosack K.E."/>
        </authorList>
    </citation>
    <scope>NUCLEOTIDE SEQUENCE [LARGE SCALE GENOMIC DNA]</scope>
    <source>
        <strain evidence="4">ATCC MYA-4620 / CBS 123657 / FGSC 9075 / NRRL 31084 / PH-1</strain>
        <strain evidence="2">PH-1</strain>
    </source>
</reference>
<dbReference type="EnsemblFungi" id="CEF74223">
    <property type="protein sequence ID" value="CEF74223"/>
    <property type="gene ID" value="FGRRES_12053"/>
</dbReference>
<dbReference type="Proteomes" id="UP000070720">
    <property type="component" value="Chromosome 1"/>
</dbReference>
<dbReference type="EMBL" id="HG970332">
    <property type="protein sequence ID" value="CEF74223.1"/>
    <property type="molecule type" value="Genomic_DNA"/>
</dbReference>
<evidence type="ECO:0000313" key="2">
    <source>
        <dbReference type="EMBL" id="CEF74223.1"/>
    </source>
</evidence>
<organism evidence="2 4">
    <name type="scientific">Gibberella zeae (strain ATCC MYA-4620 / CBS 123657 / FGSC 9075 / NRRL 31084 / PH-1)</name>
    <name type="common">Wheat head blight fungus</name>
    <name type="synonym">Fusarium graminearum</name>
    <dbReference type="NCBI Taxonomy" id="229533"/>
    <lineage>
        <taxon>Eukaryota</taxon>
        <taxon>Fungi</taxon>
        <taxon>Dikarya</taxon>
        <taxon>Ascomycota</taxon>
        <taxon>Pezizomycotina</taxon>
        <taxon>Sordariomycetes</taxon>
        <taxon>Hypocreomycetidae</taxon>
        <taxon>Hypocreales</taxon>
        <taxon>Nectriaceae</taxon>
        <taxon>Fusarium</taxon>
    </lineage>
</organism>
<evidence type="ECO:0000313" key="3">
    <source>
        <dbReference type="EnsemblFungi" id="CEF74223"/>
    </source>
</evidence>
<dbReference type="AlphaFoldDB" id="I1S5D5"/>
<evidence type="ECO:0000256" key="1">
    <source>
        <dbReference type="SAM" id="MobiDB-lite"/>
    </source>
</evidence>
<feature type="compositionally biased region" description="Polar residues" evidence="1">
    <location>
        <begin position="11"/>
        <end position="21"/>
    </location>
</feature>